<dbReference type="InterPro" id="IPR001229">
    <property type="entry name" value="Jacalin-like_lectin_dom"/>
</dbReference>
<evidence type="ECO:0000256" key="3">
    <source>
        <dbReference type="SAM" id="SignalP"/>
    </source>
</evidence>
<dbReference type="Gene3D" id="2.100.10.30">
    <property type="entry name" value="Jacalin-like lectin domain"/>
    <property type="match status" value="1"/>
</dbReference>
<protein>
    <recommendedName>
        <fullName evidence="4">Jacalin-type lectin domain-containing protein</fullName>
    </recommendedName>
</protein>
<dbReference type="PANTHER" id="PTHR33589">
    <property type="entry name" value="OS11G0524900 PROTEIN"/>
    <property type="match status" value="1"/>
</dbReference>
<evidence type="ECO:0000256" key="1">
    <source>
        <dbReference type="ARBA" id="ARBA00022729"/>
    </source>
</evidence>
<dbReference type="SMART" id="SM00915">
    <property type="entry name" value="Jacalin"/>
    <property type="match status" value="1"/>
</dbReference>
<dbReference type="AlphaFoldDB" id="A0AAV6FUW9"/>
<feature type="signal peptide" evidence="3">
    <location>
        <begin position="1"/>
        <end position="31"/>
    </location>
</feature>
<gene>
    <name evidence="5" type="ORF">AALO_G00259960</name>
</gene>
<dbReference type="InterPro" id="IPR052321">
    <property type="entry name" value="PolyBind_ProtTraffic"/>
</dbReference>
<evidence type="ECO:0000256" key="2">
    <source>
        <dbReference type="ARBA" id="ARBA00022734"/>
    </source>
</evidence>
<keyword evidence="2" id="KW-0430">Lectin</keyword>
<feature type="chain" id="PRO_5043921753" description="Jacalin-type lectin domain-containing protein" evidence="3">
    <location>
        <begin position="32"/>
        <end position="179"/>
    </location>
</feature>
<evidence type="ECO:0000313" key="5">
    <source>
        <dbReference type="EMBL" id="KAG5264967.1"/>
    </source>
</evidence>
<proteinExistence type="predicted"/>
<sequence length="179" mass="19418">MRCGAQSGLCTKLTRMRALIVFSVLLAAVWAAPSTFSFSPAVGSGSGTTYTITGEGRITAVKLWENNNGHVRGIQLRYGFSWSEVAGYMGGTTQEIELFDGEFIVQISGKFAHYIQSIMIVTNRGRSLIVGQPSGTTFNMYPVHPMAELRFLSGRFHGGLTSIATHWAVLPMTMNGTSD</sequence>
<dbReference type="PROSITE" id="PS51752">
    <property type="entry name" value="JACALIN_LECTIN"/>
    <property type="match status" value="1"/>
</dbReference>
<keyword evidence="1 3" id="KW-0732">Signal</keyword>
<dbReference type="SUPFAM" id="SSF51101">
    <property type="entry name" value="Mannose-binding lectins"/>
    <property type="match status" value="1"/>
</dbReference>
<dbReference type="GO" id="GO:0030246">
    <property type="term" value="F:carbohydrate binding"/>
    <property type="evidence" value="ECO:0007669"/>
    <property type="project" value="UniProtKB-KW"/>
</dbReference>
<comment type="caution">
    <text evidence="5">The sequence shown here is derived from an EMBL/GenBank/DDBJ whole genome shotgun (WGS) entry which is preliminary data.</text>
</comment>
<name>A0AAV6FUW9_9TELE</name>
<dbReference type="EMBL" id="JADWDJ010000020">
    <property type="protein sequence ID" value="KAG5264967.1"/>
    <property type="molecule type" value="Genomic_DNA"/>
</dbReference>
<organism evidence="5 6">
    <name type="scientific">Alosa alosa</name>
    <name type="common">allis shad</name>
    <dbReference type="NCBI Taxonomy" id="278164"/>
    <lineage>
        <taxon>Eukaryota</taxon>
        <taxon>Metazoa</taxon>
        <taxon>Chordata</taxon>
        <taxon>Craniata</taxon>
        <taxon>Vertebrata</taxon>
        <taxon>Euteleostomi</taxon>
        <taxon>Actinopterygii</taxon>
        <taxon>Neopterygii</taxon>
        <taxon>Teleostei</taxon>
        <taxon>Clupei</taxon>
        <taxon>Clupeiformes</taxon>
        <taxon>Clupeoidei</taxon>
        <taxon>Clupeidae</taxon>
        <taxon>Alosa</taxon>
    </lineage>
</organism>
<feature type="domain" description="Jacalin-type lectin" evidence="4">
    <location>
        <begin position="36"/>
        <end position="169"/>
    </location>
</feature>
<evidence type="ECO:0000313" key="6">
    <source>
        <dbReference type="Proteomes" id="UP000823561"/>
    </source>
</evidence>
<dbReference type="Pfam" id="PF01419">
    <property type="entry name" value="Jacalin"/>
    <property type="match status" value="1"/>
</dbReference>
<keyword evidence="6" id="KW-1185">Reference proteome</keyword>
<accession>A0AAV6FUW9</accession>
<dbReference type="PANTHER" id="PTHR33589:SF3">
    <property type="entry name" value="ZYMOGEN GRANULE MEMBRANE PROTEIN 16-LIKE"/>
    <property type="match status" value="1"/>
</dbReference>
<dbReference type="InterPro" id="IPR036404">
    <property type="entry name" value="Jacalin-like_lectin_dom_sf"/>
</dbReference>
<dbReference type="Proteomes" id="UP000823561">
    <property type="component" value="Chromosome 20"/>
</dbReference>
<evidence type="ECO:0000259" key="4">
    <source>
        <dbReference type="PROSITE" id="PS51752"/>
    </source>
</evidence>
<reference evidence="5" key="1">
    <citation type="submission" date="2020-10" db="EMBL/GenBank/DDBJ databases">
        <title>Chromosome-scale genome assembly of the Allis shad, Alosa alosa.</title>
        <authorList>
            <person name="Margot Z."/>
            <person name="Christophe K."/>
            <person name="Cabau C."/>
            <person name="Louis A."/>
            <person name="Berthelot C."/>
            <person name="Parey E."/>
            <person name="Roest Crollius H."/>
            <person name="Montfort J."/>
            <person name="Robinson-Rechavi M."/>
            <person name="Bucao C."/>
            <person name="Bouchez O."/>
            <person name="Gislard M."/>
            <person name="Lluch J."/>
            <person name="Milhes M."/>
            <person name="Lampietro C."/>
            <person name="Lopez Roques C."/>
            <person name="Donnadieu C."/>
            <person name="Braasch I."/>
            <person name="Desvignes T."/>
            <person name="Postlethwait J."/>
            <person name="Bobe J."/>
            <person name="Guiguen Y."/>
        </authorList>
    </citation>
    <scope>NUCLEOTIDE SEQUENCE</scope>
    <source>
        <strain evidence="5">M-15738</strain>
        <tissue evidence="5">Blood</tissue>
    </source>
</reference>